<evidence type="ECO:0000259" key="1">
    <source>
        <dbReference type="PROSITE" id="PS50206"/>
    </source>
</evidence>
<protein>
    <submittedName>
        <fullName evidence="2">Strongly similar to rhodanese sulfur transferase and phage shock protein pspE</fullName>
        <ecNumber evidence="2">2.8.1.1</ecNumber>
    </submittedName>
</protein>
<dbReference type="PROSITE" id="PS50206">
    <property type="entry name" value="RHODANESE_3"/>
    <property type="match status" value="1"/>
</dbReference>
<dbReference type="CDD" id="cd00158">
    <property type="entry name" value="RHOD"/>
    <property type="match status" value="1"/>
</dbReference>
<dbReference type="GO" id="GO:0004792">
    <property type="term" value="F:thiosulfate-cyanide sulfurtransferase activity"/>
    <property type="evidence" value="ECO:0007669"/>
    <property type="project" value="UniProtKB-EC"/>
</dbReference>
<dbReference type="Pfam" id="PF00581">
    <property type="entry name" value="Rhodanese"/>
    <property type="match status" value="1"/>
</dbReference>
<dbReference type="PANTHER" id="PTHR45431:SF3">
    <property type="entry name" value="RHODANESE-LIKE DOMAIN-CONTAINING PROTEIN 15, CHLOROPLASTIC"/>
    <property type="match status" value="1"/>
</dbReference>
<organism evidence="2">
    <name type="scientific">Kuenenia stuttgartiensis</name>
    <dbReference type="NCBI Taxonomy" id="174633"/>
    <lineage>
        <taxon>Bacteria</taxon>
        <taxon>Pseudomonadati</taxon>
        <taxon>Planctomycetota</taxon>
        <taxon>Candidatus Brocadiia</taxon>
        <taxon>Candidatus Brocadiales</taxon>
        <taxon>Candidatus Brocadiaceae</taxon>
        <taxon>Candidatus Kuenenia</taxon>
    </lineage>
</organism>
<dbReference type="PANTHER" id="PTHR45431">
    <property type="entry name" value="RHODANESE-LIKE DOMAIN-CONTAINING PROTEIN 15, CHLOROPLASTIC"/>
    <property type="match status" value="1"/>
</dbReference>
<sequence>MELIMKKLVMALCFLTVVINCVIGGQVNDVKGIWIDVRTAGEYKSGHIEDAINIPYKEIGRKIESVAKNKDEKIFLYCESGRRSGIAKEILDKMGYLNVINAGGYEEIKKRQNKGE</sequence>
<reference evidence="2" key="1">
    <citation type="journal article" date="2006" name="Nature">
        <title>Deciphering the evolution and metabolism of an anammox bacterium from a community genome.</title>
        <authorList>
            <person name="Strous M."/>
            <person name="Pelletier E."/>
            <person name="Mangenot S."/>
            <person name="Rattei T."/>
            <person name="Lehner A."/>
            <person name="Taylor M.W."/>
            <person name="Horn M."/>
            <person name="Daims H."/>
            <person name="Bartol-Mavel D."/>
            <person name="Wincker P."/>
            <person name="Barbe V."/>
            <person name="Fonknechten N."/>
            <person name="Vallenet D."/>
            <person name="Segurens B."/>
            <person name="Schenowitz-Truong C."/>
            <person name="Medigue C."/>
            <person name="Collingro A."/>
            <person name="Snel B."/>
            <person name="Dutilh B.E."/>
            <person name="OpDenCamp H.J.M."/>
            <person name="vanDerDrift C."/>
            <person name="Cirpus I."/>
            <person name="vanDePas-Schoonen K.T."/>
            <person name="Harhangi H.R."/>
            <person name="vanNiftrik L."/>
            <person name="Schmid M."/>
            <person name="Keltjens J."/>
            <person name="vanDeVossenberg J."/>
            <person name="Kartal B."/>
            <person name="Meier H."/>
            <person name="Frishman D."/>
            <person name="Huynen M.A."/>
            <person name="Mewes H."/>
            <person name="Weissenbach J."/>
            <person name="Jetten M.S.M."/>
            <person name="Wagner M."/>
            <person name="LePaslier D."/>
        </authorList>
    </citation>
    <scope>NUCLEOTIDE SEQUENCE</scope>
</reference>
<feature type="domain" description="Rhodanese" evidence="1">
    <location>
        <begin position="28"/>
        <end position="113"/>
    </location>
</feature>
<proteinExistence type="predicted"/>
<keyword evidence="2" id="KW-0808">Transferase</keyword>
<dbReference type="InterPro" id="IPR036873">
    <property type="entry name" value="Rhodanese-like_dom_sf"/>
</dbReference>
<dbReference type="SMART" id="SM00450">
    <property type="entry name" value="RHOD"/>
    <property type="match status" value="1"/>
</dbReference>
<dbReference type="AlphaFoldDB" id="Q1Q340"/>
<gene>
    <name evidence="2" type="primary">pspE</name>
    <name evidence="2" type="synonym">rst</name>
    <name evidence="2" type="ORF">kuste3672</name>
</gene>
<accession>Q1Q340</accession>
<name>Q1Q340_KUEST</name>
<reference evidence="2" key="2">
    <citation type="submission" date="2006-01" db="EMBL/GenBank/DDBJ databases">
        <authorList>
            <person name="Genoscope"/>
        </authorList>
    </citation>
    <scope>NUCLEOTIDE SEQUENCE</scope>
</reference>
<dbReference type="Gene3D" id="3.40.250.10">
    <property type="entry name" value="Rhodanese-like domain"/>
    <property type="match status" value="1"/>
</dbReference>
<dbReference type="InterPro" id="IPR052367">
    <property type="entry name" value="Thiosulfate_ST/Rhodanese-like"/>
</dbReference>
<dbReference type="SUPFAM" id="SSF52821">
    <property type="entry name" value="Rhodanese/Cell cycle control phosphatase"/>
    <property type="match status" value="1"/>
</dbReference>
<evidence type="ECO:0000313" key="2">
    <source>
        <dbReference type="EMBL" id="CAJ74435.1"/>
    </source>
</evidence>
<dbReference type="InterPro" id="IPR001763">
    <property type="entry name" value="Rhodanese-like_dom"/>
</dbReference>
<dbReference type="EMBL" id="CT573071">
    <property type="protein sequence ID" value="CAJ74435.1"/>
    <property type="molecule type" value="Genomic_DNA"/>
</dbReference>
<dbReference type="EC" id="2.8.1.1" evidence="2"/>